<dbReference type="Proteomes" id="UP000298358">
    <property type="component" value="Unassembled WGS sequence"/>
</dbReference>
<feature type="transmembrane region" description="Helical" evidence="11">
    <location>
        <begin position="256"/>
        <end position="274"/>
    </location>
</feature>
<evidence type="ECO:0000313" key="12">
    <source>
        <dbReference type="EMBL" id="TFU34357.1"/>
    </source>
</evidence>
<keyword evidence="4" id="KW-0997">Cell inner membrane</keyword>
<evidence type="ECO:0000256" key="9">
    <source>
        <dbReference type="ARBA" id="ARBA00035611"/>
    </source>
</evidence>
<organism evidence="12 13">
    <name type="scientific">Microbacterium paludicola</name>
    <dbReference type="NCBI Taxonomy" id="300019"/>
    <lineage>
        <taxon>Bacteria</taxon>
        <taxon>Bacillati</taxon>
        <taxon>Actinomycetota</taxon>
        <taxon>Actinomycetes</taxon>
        <taxon>Micrococcales</taxon>
        <taxon>Microbacteriaceae</taxon>
        <taxon>Microbacterium</taxon>
    </lineage>
</organism>
<reference evidence="12 13" key="1">
    <citation type="submission" date="2019-03" db="EMBL/GenBank/DDBJ databases">
        <title>Diversity of the mouse oral microbiome.</title>
        <authorList>
            <person name="Joseph S."/>
            <person name="Aduse-Opoku J."/>
            <person name="Curtis M."/>
            <person name="Wade W."/>
            <person name="Hashim A."/>
        </authorList>
    </citation>
    <scope>NUCLEOTIDE SEQUENCE [LARGE SCALE GENOMIC DNA]</scope>
    <source>
        <strain evidence="12 13">P1012</strain>
    </source>
</reference>
<feature type="transmembrane region" description="Helical" evidence="11">
    <location>
        <begin position="31"/>
        <end position="51"/>
    </location>
</feature>
<feature type="transmembrane region" description="Helical" evidence="11">
    <location>
        <begin position="111"/>
        <end position="130"/>
    </location>
</feature>
<keyword evidence="8 11" id="KW-0472">Membrane</keyword>
<comment type="subcellular location">
    <subcellularLocation>
        <location evidence="1">Cell membrane</location>
        <topology evidence="1">Multi-pass membrane protein</topology>
    </subcellularLocation>
</comment>
<sequence length="449" mass="47824">MTSTTQTEHRGFRFSDIRTMFGGSQSVSRQFGILGALIVIILLFQVLTLIFRGTGLTLSSGNLINVVNQYSYILILAIGMVMVIIMGHIDLSVGSVAAFTGIIVAKAMADWNLPWPLAILLGLGVGVLVGAWQGFWVAYVGVPAFIVTLAGMLFFRGANQWIGDSQSVTVPREFVYIGAGYLPEIAIPLPFNVPTMILALLGVAWIVFNELRLRRVQTKMGAEKAPLWVSVTKMVLLAAVILGAGWMFATGREGTSFPVSGIILLVLVIIYSFLTNSTVFGRHIYAVGGNRQAARLSGVKDRWVDFFVMMNMSVLASVAGMIYVARATASGPQDGNGWELDAIASVFIGGAAVSGGIGTVIGSIIGGLVMAFLNNGLSLLGVDQSQVQMIKGLVLLIAVGIDVWNKQQGRPSVIGFLMNRRKAIADFSGDIQTPAATTAAGKKEASTRS</sequence>
<dbReference type="Pfam" id="PF02653">
    <property type="entry name" value="BPD_transp_2"/>
    <property type="match status" value="1"/>
</dbReference>
<dbReference type="AlphaFoldDB" id="A0A4Y9FY15"/>
<keyword evidence="5" id="KW-0762">Sugar transport</keyword>
<dbReference type="GO" id="GO:0022857">
    <property type="term" value="F:transmembrane transporter activity"/>
    <property type="evidence" value="ECO:0007669"/>
    <property type="project" value="InterPro"/>
</dbReference>
<feature type="transmembrane region" description="Helical" evidence="11">
    <location>
        <begin position="306"/>
        <end position="325"/>
    </location>
</feature>
<evidence type="ECO:0000256" key="1">
    <source>
        <dbReference type="ARBA" id="ARBA00004651"/>
    </source>
</evidence>
<evidence type="ECO:0000256" key="2">
    <source>
        <dbReference type="ARBA" id="ARBA00022448"/>
    </source>
</evidence>
<keyword evidence="7 11" id="KW-1133">Transmembrane helix</keyword>
<gene>
    <name evidence="12" type="ORF">E4U02_01510</name>
</gene>
<keyword evidence="6 11" id="KW-0812">Transmembrane</keyword>
<evidence type="ECO:0000256" key="11">
    <source>
        <dbReference type="SAM" id="Phobius"/>
    </source>
</evidence>
<comment type="function">
    <text evidence="9">Part of the binding-protein-dependent transport system for D-xylose. Probably responsible for the translocation of the substrate across the membrane.</text>
</comment>
<evidence type="ECO:0000256" key="8">
    <source>
        <dbReference type="ARBA" id="ARBA00023136"/>
    </source>
</evidence>
<dbReference type="OrthoDB" id="3468954at2"/>
<comment type="caution">
    <text evidence="12">The sequence shown here is derived from an EMBL/GenBank/DDBJ whole genome shotgun (WGS) entry which is preliminary data.</text>
</comment>
<dbReference type="PANTHER" id="PTHR32196">
    <property type="entry name" value="ABC TRANSPORTER PERMEASE PROTEIN YPHD-RELATED-RELATED"/>
    <property type="match status" value="1"/>
</dbReference>
<keyword evidence="13" id="KW-1185">Reference proteome</keyword>
<dbReference type="InterPro" id="IPR001851">
    <property type="entry name" value="ABC_transp_permease"/>
</dbReference>
<feature type="transmembrane region" description="Helical" evidence="11">
    <location>
        <begin position="136"/>
        <end position="155"/>
    </location>
</feature>
<keyword evidence="3" id="KW-1003">Cell membrane</keyword>
<dbReference type="RefSeq" id="WP_135112465.1">
    <property type="nucleotide sequence ID" value="NZ_JADGLL010000002.1"/>
</dbReference>
<evidence type="ECO:0000256" key="6">
    <source>
        <dbReference type="ARBA" id="ARBA00022692"/>
    </source>
</evidence>
<protein>
    <recommendedName>
        <fullName evidence="10">Xylose transport system permease protein XylH</fullName>
    </recommendedName>
</protein>
<feature type="transmembrane region" description="Helical" evidence="11">
    <location>
        <begin position="71"/>
        <end position="104"/>
    </location>
</feature>
<dbReference type="PANTHER" id="PTHR32196:SF32">
    <property type="entry name" value="XYLOSE TRANSPORT SYSTEM PERMEASE PROTEIN XYLH"/>
    <property type="match status" value="1"/>
</dbReference>
<feature type="transmembrane region" description="Helical" evidence="11">
    <location>
        <begin position="189"/>
        <end position="208"/>
    </location>
</feature>
<dbReference type="CDD" id="cd06579">
    <property type="entry name" value="TM_PBP1_transp_AraH_like"/>
    <property type="match status" value="1"/>
</dbReference>
<evidence type="ECO:0000313" key="13">
    <source>
        <dbReference type="Proteomes" id="UP000298358"/>
    </source>
</evidence>
<name>A0A4Y9FY15_9MICO</name>
<feature type="transmembrane region" description="Helical" evidence="11">
    <location>
        <begin position="346"/>
        <end position="373"/>
    </location>
</feature>
<keyword evidence="2" id="KW-0813">Transport</keyword>
<evidence type="ECO:0000256" key="5">
    <source>
        <dbReference type="ARBA" id="ARBA00022597"/>
    </source>
</evidence>
<dbReference type="GO" id="GO:0005886">
    <property type="term" value="C:plasma membrane"/>
    <property type="evidence" value="ECO:0007669"/>
    <property type="project" value="UniProtKB-SubCell"/>
</dbReference>
<evidence type="ECO:0000256" key="7">
    <source>
        <dbReference type="ARBA" id="ARBA00022989"/>
    </source>
</evidence>
<evidence type="ECO:0000256" key="10">
    <source>
        <dbReference type="ARBA" id="ARBA00035686"/>
    </source>
</evidence>
<evidence type="ECO:0000256" key="3">
    <source>
        <dbReference type="ARBA" id="ARBA00022475"/>
    </source>
</evidence>
<proteinExistence type="predicted"/>
<accession>A0A4Y9FY15</accession>
<evidence type="ECO:0000256" key="4">
    <source>
        <dbReference type="ARBA" id="ARBA00022519"/>
    </source>
</evidence>
<feature type="transmembrane region" description="Helical" evidence="11">
    <location>
        <begin position="228"/>
        <end position="249"/>
    </location>
</feature>
<dbReference type="NCBIfam" id="NF040906">
    <property type="entry name" value="GguB"/>
    <property type="match status" value="1"/>
</dbReference>
<dbReference type="EMBL" id="SPQB01000002">
    <property type="protein sequence ID" value="TFU34357.1"/>
    <property type="molecule type" value="Genomic_DNA"/>
</dbReference>